<evidence type="ECO:0000313" key="9">
    <source>
        <dbReference type="EMBL" id="EPE34779.1"/>
    </source>
</evidence>
<evidence type="ECO:0000256" key="2">
    <source>
        <dbReference type="ARBA" id="ARBA00022723"/>
    </source>
</evidence>
<reference evidence="9 10" key="1">
    <citation type="journal article" date="2013" name="BMC Genomics">
        <title>Genomics-driven discovery of the pneumocandin biosynthetic gene cluster in the fungus Glarea lozoyensis.</title>
        <authorList>
            <person name="Chen L."/>
            <person name="Yue Q."/>
            <person name="Zhang X."/>
            <person name="Xiang M."/>
            <person name="Wang C."/>
            <person name="Li S."/>
            <person name="Che Y."/>
            <person name="Ortiz-Lopez F.J."/>
            <person name="Bills G.F."/>
            <person name="Liu X."/>
            <person name="An Z."/>
        </authorList>
    </citation>
    <scope>NUCLEOTIDE SEQUENCE [LARGE SCALE GENOMIC DNA]</scope>
    <source>
        <strain evidence="10">ATCC 20868 / MF5171</strain>
    </source>
</reference>
<dbReference type="InterPro" id="IPR002355">
    <property type="entry name" value="Cu_oxidase_Cu_BS"/>
</dbReference>
<keyword evidence="2" id="KW-0479">Metal-binding</keyword>
<evidence type="ECO:0000256" key="4">
    <source>
        <dbReference type="ARBA" id="ARBA00023008"/>
    </source>
</evidence>
<sequence length="617" mass="67978">MRSSTYFFYLLTTIRFWARVNAGELCTHDDSFIPDAVLRVTAANYSQSCYPAKHTVLVNGTSPGPELRLTEGETYWIRVYNDMLDANLTMHWHGLSLAVSPFADGTPLVSQWPIPPAHFFDYEINVPHGMAGTYFYHSHVGFQAVSATGPLIVDDLDIPYEYDEDKIIFLQDMFTKDDAVIEKGLVADPLVWSGQTAMILVNGKGGGISHVTAGDATCNSTLSMVSVEPGKTYRLRFIGATALTFALLAFEGHDSLTVIEADGSYTQPYNTSILQIGGGQRYSVLLTTKAAPEKSSYFMQVESRDRPSVARSFAVLQYGLKPATKPMNPLTAPLTLPNITRGFLDDLAPLHPSRDFPTSAEVTRRITLTVHQKVSGQTVWLQNAYNWTDSFPQTPYLVALYENTTNTTTNPGLPYPSLERALANNGIDPVTRTFPARLGEVLEIVIQNTGADKGGLDIHPFHAHGAHFWDLGSGNGTFNGTANDASWAARGHQPPLRDTSMLYRYATSTGNGTAMGWRAWRLRVTQVGVWMVHCHILQHMIMGMQTVWVFGDEEELLGRVGWPEVEGYLAFGGDVYGKETHAPRVVHFKGNERGNERGGAWAEGQRVSFWRGGGGVG</sequence>
<dbReference type="InterPro" id="IPR045087">
    <property type="entry name" value="Cu-oxidase_fam"/>
</dbReference>
<dbReference type="InterPro" id="IPR017762">
    <property type="entry name" value="Multicopper_oxidase_fun"/>
</dbReference>
<keyword evidence="3" id="KW-0560">Oxidoreductase</keyword>
<dbReference type="InterPro" id="IPR035666">
    <property type="entry name" value="MCO_CuRO_3"/>
</dbReference>
<keyword evidence="5" id="KW-0732">Signal</keyword>
<evidence type="ECO:0000259" key="6">
    <source>
        <dbReference type="Pfam" id="PF00394"/>
    </source>
</evidence>
<gene>
    <name evidence="9" type="ORF">GLAREA_10474</name>
</gene>
<dbReference type="SUPFAM" id="SSF49503">
    <property type="entry name" value="Cupredoxins"/>
    <property type="match status" value="3"/>
</dbReference>
<evidence type="ECO:0000256" key="5">
    <source>
        <dbReference type="SAM" id="SignalP"/>
    </source>
</evidence>
<keyword evidence="4" id="KW-0186">Copper</keyword>
<accession>S3DCK2</accession>
<evidence type="ECO:0000256" key="1">
    <source>
        <dbReference type="ARBA" id="ARBA00010609"/>
    </source>
</evidence>
<feature type="signal peptide" evidence="5">
    <location>
        <begin position="1"/>
        <end position="22"/>
    </location>
</feature>
<feature type="domain" description="Plastocyanin-like" evidence="7">
    <location>
        <begin position="415"/>
        <end position="549"/>
    </location>
</feature>
<dbReference type="GO" id="GO:0005507">
    <property type="term" value="F:copper ion binding"/>
    <property type="evidence" value="ECO:0007669"/>
    <property type="project" value="InterPro"/>
</dbReference>
<dbReference type="HOGENOM" id="CLU_006504_8_3_1"/>
<dbReference type="EMBL" id="KE145355">
    <property type="protein sequence ID" value="EPE34779.1"/>
    <property type="molecule type" value="Genomic_DNA"/>
</dbReference>
<evidence type="ECO:0000313" key="10">
    <source>
        <dbReference type="Proteomes" id="UP000016922"/>
    </source>
</evidence>
<dbReference type="PROSITE" id="PS00079">
    <property type="entry name" value="MULTICOPPER_OXIDASE1"/>
    <property type="match status" value="1"/>
</dbReference>
<feature type="chain" id="PRO_5004508076" evidence="5">
    <location>
        <begin position="23"/>
        <end position="617"/>
    </location>
</feature>
<dbReference type="Gene3D" id="2.60.40.420">
    <property type="entry name" value="Cupredoxins - blue copper proteins"/>
    <property type="match status" value="3"/>
</dbReference>
<feature type="domain" description="Plastocyanin-like" evidence="8">
    <location>
        <begin position="40"/>
        <end position="155"/>
    </location>
</feature>
<protein>
    <submittedName>
        <fullName evidence="9">Cupredoxin</fullName>
    </submittedName>
</protein>
<dbReference type="InterPro" id="IPR033138">
    <property type="entry name" value="Cu_oxidase_CS"/>
</dbReference>
<evidence type="ECO:0000256" key="3">
    <source>
        <dbReference type="ARBA" id="ARBA00023002"/>
    </source>
</evidence>
<dbReference type="OMA" id="ENIGAWM"/>
<dbReference type="InterPro" id="IPR011707">
    <property type="entry name" value="Cu-oxidase-like_N"/>
</dbReference>
<dbReference type="InterPro" id="IPR008972">
    <property type="entry name" value="Cupredoxin"/>
</dbReference>
<feature type="domain" description="Plastocyanin-like" evidence="6">
    <location>
        <begin position="165"/>
        <end position="318"/>
    </location>
</feature>
<dbReference type="PROSITE" id="PS00080">
    <property type="entry name" value="MULTICOPPER_OXIDASE2"/>
    <property type="match status" value="1"/>
</dbReference>
<dbReference type="Proteomes" id="UP000016922">
    <property type="component" value="Unassembled WGS sequence"/>
</dbReference>
<dbReference type="AlphaFoldDB" id="S3DCK2"/>
<dbReference type="PANTHER" id="PTHR11709">
    <property type="entry name" value="MULTI-COPPER OXIDASE"/>
    <property type="match status" value="1"/>
</dbReference>
<dbReference type="CDD" id="cd13873">
    <property type="entry name" value="CuRO_2_AAO_like_2"/>
    <property type="match status" value="1"/>
</dbReference>
<comment type="similarity">
    <text evidence="1">Belongs to the multicopper oxidase family.</text>
</comment>
<evidence type="ECO:0000259" key="7">
    <source>
        <dbReference type="Pfam" id="PF07731"/>
    </source>
</evidence>
<proteinExistence type="inferred from homology"/>
<dbReference type="Pfam" id="PF00394">
    <property type="entry name" value="Cu-oxidase"/>
    <property type="match status" value="1"/>
</dbReference>
<organism evidence="9 10">
    <name type="scientific">Glarea lozoyensis (strain ATCC 20868 / MF5171)</name>
    <dbReference type="NCBI Taxonomy" id="1116229"/>
    <lineage>
        <taxon>Eukaryota</taxon>
        <taxon>Fungi</taxon>
        <taxon>Dikarya</taxon>
        <taxon>Ascomycota</taxon>
        <taxon>Pezizomycotina</taxon>
        <taxon>Leotiomycetes</taxon>
        <taxon>Helotiales</taxon>
        <taxon>Helotiaceae</taxon>
        <taxon>Glarea</taxon>
    </lineage>
</organism>
<dbReference type="RefSeq" id="XP_008077766.1">
    <property type="nucleotide sequence ID" value="XM_008079575.1"/>
</dbReference>
<dbReference type="GeneID" id="19469520"/>
<dbReference type="KEGG" id="glz:GLAREA_10474"/>
<dbReference type="CDD" id="cd13895">
    <property type="entry name" value="CuRO_3_AAO_like_2"/>
    <property type="match status" value="1"/>
</dbReference>
<dbReference type="InterPro" id="IPR001117">
    <property type="entry name" value="Cu-oxidase_2nd"/>
</dbReference>
<dbReference type="GO" id="GO:0016491">
    <property type="term" value="F:oxidoreductase activity"/>
    <property type="evidence" value="ECO:0007669"/>
    <property type="project" value="UniProtKB-KW"/>
</dbReference>
<dbReference type="InterPro" id="IPR011706">
    <property type="entry name" value="Cu-oxidase_C"/>
</dbReference>
<name>S3DCK2_GLAL2</name>
<keyword evidence="10" id="KW-1185">Reference proteome</keyword>
<dbReference type="STRING" id="1116229.S3DCK2"/>
<dbReference type="NCBIfam" id="TIGR03390">
    <property type="entry name" value="ascorbOXfungal"/>
    <property type="match status" value="1"/>
</dbReference>
<dbReference type="eggNOG" id="KOG1263">
    <property type="taxonomic scope" value="Eukaryota"/>
</dbReference>
<dbReference type="Pfam" id="PF07731">
    <property type="entry name" value="Cu-oxidase_2"/>
    <property type="match status" value="1"/>
</dbReference>
<dbReference type="Pfam" id="PF07732">
    <property type="entry name" value="Cu-oxidase_3"/>
    <property type="match status" value="1"/>
</dbReference>
<evidence type="ECO:0000259" key="8">
    <source>
        <dbReference type="Pfam" id="PF07732"/>
    </source>
</evidence>
<dbReference type="OrthoDB" id="2121828at2759"/>
<dbReference type="PANTHER" id="PTHR11709:SF394">
    <property type="entry name" value="FI03373P-RELATED"/>
    <property type="match status" value="1"/>
</dbReference>